<protein>
    <recommendedName>
        <fullName evidence="1">NYN domain-containing protein</fullName>
    </recommendedName>
</protein>
<dbReference type="Gene3D" id="3.40.50.1010">
    <property type="entry name" value="5'-nuclease"/>
    <property type="match status" value="1"/>
</dbReference>
<dbReference type="PANTHER" id="PTHR35458">
    <property type="entry name" value="SLR0755 PROTEIN"/>
    <property type="match status" value="1"/>
</dbReference>
<dbReference type="InterPro" id="IPR021139">
    <property type="entry name" value="NYN"/>
</dbReference>
<comment type="caution">
    <text evidence="2">The sequence shown here is derived from an EMBL/GenBank/DDBJ whole genome shotgun (WGS) entry which is preliminary data.</text>
</comment>
<gene>
    <name evidence="2" type="ORF">UV20_C0014G0017</name>
</gene>
<accession>A0A0G1A5Q7</accession>
<dbReference type="AlphaFoldDB" id="A0A0G1A5Q7"/>
<organism evidence="2 3">
    <name type="scientific">Candidatus Magasanikbacteria bacterium GW2011_GWA2_42_32</name>
    <dbReference type="NCBI Taxonomy" id="1619039"/>
    <lineage>
        <taxon>Bacteria</taxon>
        <taxon>Candidatus Magasanikiibacteriota</taxon>
    </lineage>
</organism>
<evidence type="ECO:0000313" key="3">
    <source>
        <dbReference type="Proteomes" id="UP000034837"/>
    </source>
</evidence>
<dbReference type="Proteomes" id="UP000034837">
    <property type="component" value="Unassembled WGS sequence"/>
</dbReference>
<dbReference type="GO" id="GO:0004540">
    <property type="term" value="F:RNA nuclease activity"/>
    <property type="evidence" value="ECO:0007669"/>
    <property type="project" value="InterPro"/>
</dbReference>
<dbReference type="EMBL" id="LCDO01000014">
    <property type="protein sequence ID" value="KKS56372.1"/>
    <property type="molecule type" value="Genomic_DNA"/>
</dbReference>
<name>A0A0G1A5Q7_9BACT</name>
<dbReference type="PATRIC" id="fig|1619039.3.peg.1091"/>
<evidence type="ECO:0000259" key="1">
    <source>
        <dbReference type="Pfam" id="PF01936"/>
    </source>
</evidence>
<proteinExistence type="predicted"/>
<feature type="domain" description="NYN" evidence="1">
    <location>
        <begin position="41"/>
        <end position="173"/>
    </location>
</feature>
<evidence type="ECO:0000313" key="2">
    <source>
        <dbReference type="EMBL" id="KKS56372.1"/>
    </source>
</evidence>
<dbReference type="PANTHER" id="PTHR35458:SF8">
    <property type="entry name" value="SLR0650 PROTEIN"/>
    <property type="match status" value="1"/>
</dbReference>
<dbReference type="InterPro" id="IPR047140">
    <property type="entry name" value="LabA"/>
</dbReference>
<reference evidence="2 3" key="1">
    <citation type="journal article" date="2015" name="Nature">
        <title>rRNA introns, odd ribosomes, and small enigmatic genomes across a large radiation of phyla.</title>
        <authorList>
            <person name="Brown C.T."/>
            <person name="Hug L.A."/>
            <person name="Thomas B.C."/>
            <person name="Sharon I."/>
            <person name="Castelle C.J."/>
            <person name="Singh A."/>
            <person name="Wilkins M.J."/>
            <person name="Williams K.H."/>
            <person name="Banfield J.F."/>
        </authorList>
    </citation>
    <scope>NUCLEOTIDE SEQUENCE [LARGE SCALE GENOMIC DNA]</scope>
</reference>
<sequence>MSSISASYSGPREIKYLFVDGGCFRQTLETLSKRYFGVPIDIDYQKLAGEFTKVFYYDALPVKEEEEVDAAYELRIRTQDGLLNHIRSFDKYHVYEGDARRRPKRGLEQKKVDVMIAVDMLTHSVRRNMHKATLLTGDLDFKPLIDALVQEGMFVTLWYPKEATNPELITAADGRRVFDIRSAYENATDDFRNRFRLPFASSGPKGVGKAKLEQTWWDKTRGPIELYRDDDGYLVVFVEGVNPGYYLHFRHHGMDLLKMYMREYYDISMP</sequence>
<dbReference type="Pfam" id="PF01936">
    <property type="entry name" value="NYN"/>
    <property type="match status" value="1"/>
</dbReference>